<name>A0A6B9F507_9EURY</name>
<sequence>MVPVTTAGETTPDDQSQPDFKLVIHRTVHQLLEREEERPGWYGDPLSTAWVGLSLQVHDGRQDDVADIAAELEDWYEDVSVDHEFEVAALALMGKFFKEYDRGRPIYEDIEDQFFAKLDEERDRREASDGPDAPQFQFFESYVYLYCALVGITAYDRLDEYREFLDSEVAGQRQSTWTEYDRMAFVETVALEVAEYAPDTCRSVLSKMRKVDVEELNEYEFIPLVWFFQEQQDAMRAALSDESFAQEMVDEIRQNLWQRLYEELPFELYLSDDIEYEFTPDVRQLALLDRLLGRLENQIVVFSEEQLAEHDAEVAEEKDEDIRVNRHRKLAGYVTVSFLLGFIAIDYVITNPPPASTVGSPLLVQGIAVLLMMHLEWRLEDISRNLPVLEENRLVQDIVDTVEDRNWPAWILRLAFGLLGWVIVGYNWAAIQSFFTAF</sequence>
<dbReference type="Proteomes" id="UP000428325">
    <property type="component" value="Plasmid pMBLA003601"/>
</dbReference>
<geneLocation type="plasmid" evidence="3">
    <name>pmbla003601</name>
</geneLocation>
<evidence type="ECO:0000313" key="2">
    <source>
        <dbReference type="EMBL" id="QGX93424.1"/>
    </source>
</evidence>
<keyword evidence="1" id="KW-0472">Membrane</keyword>
<evidence type="ECO:0000313" key="3">
    <source>
        <dbReference type="Proteomes" id="UP000428325"/>
    </source>
</evidence>
<keyword evidence="1" id="KW-0812">Transmembrane</keyword>
<feature type="transmembrane region" description="Helical" evidence="1">
    <location>
        <begin position="330"/>
        <end position="349"/>
    </location>
</feature>
<dbReference type="OrthoDB" id="377233at2157"/>
<feature type="transmembrane region" description="Helical" evidence="1">
    <location>
        <begin position="410"/>
        <end position="429"/>
    </location>
</feature>
<accession>A0A6B9F507</accession>
<dbReference type="GeneID" id="43368049"/>
<reference evidence="2 3" key="1">
    <citation type="submission" date="2018-12" db="EMBL/GenBank/DDBJ databases">
        <title>Complete genome sequence of Haloplanus rallus MBLA0036.</title>
        <authorList>
            <person name="Nam Y.-d."/>
            <person name="Kang J."/>
            <person name="Chung W.-H."/>
            <person name="Park Y.S."/>
        </authorList>
    </citation>
    <scope>NUCLEOTIDE SEQUENCE [LARGE SCALE GENOMIC DNA]</scope>
    <source>
        <strain evidence="2 3">MBLA0036</strain>
        <plasmid evidence="3">pmbla003601</plasmid>
    </source>
</reference>
<gene>
    <name evidence="2" type="ORF">EI982_00865</name>
</gene>
<proteinExistence type="predicted"/>
<evidence type="ECO:0000256" key="1">
    <source>
        <dbReference type="SAM" id="Phobius"/>
    </source>
</evidence>
<protein>
    <submittedName>
        <fullName evidence="2">Uncharacterized protein</fullName>
    </submittedName>
</protein>
<keyword evidence="3" id="KW-1185">Reference proteome</keyword>
<dbReference type="RefSeq" id="WP_157687701.1">
    <property type="nucleotide sequence ID" value="NZ_CP034344.1"/>
</dbReference>
<keyword evidence="2" id="KW-0614">Plasmid</keyword>
<dbReference type="AlphaFoldDB" id="A0A6B9F507"/>
<organism evidence="2 3">
    <name type="scientific">Haloplanus rallus</name>
    <dbReference type="NCBI Taxonomy" id="1816183"/>
    <lineage>
        <taxon>Archaea</taxon>
        <taxon>Methanobacteriati</taxon>
        <taxon>Methanobacteriota</taxon>
        <taxon>Stenosarchaea group</taxon>
        <taxon>Halobacteria</taxon>
        <taxon>Halobacteriales</taxon>
        <taxon>Haloferacaceae</taxon>
        <taxon>Haloplanus</taxon>
    </lineage>
</organism>
<dbReference type="KEGG" id="hra:EI982_00865"/>
<keyword evidence="1" id="KW-1133">Transmembrane helix</keyword>
<dbReference type="EMBL" id="CP034344">
    <property type="protein sequence ID" value="QGX93424.1"/>
    <property type="molecule type" value="Genomic_DNA"/>
</dbReference>